<dbReference type="InterPro" id="IPR048330">
    <property type="entry name" value="PcRGLX/YetA_2nd"/>
</dbReference>
<evidence type="ECO:0008006" key="6">
    <source>
        <dbReference type="Google" id="ProtNLM"/>
    </source>
</evidence>
<sequence length="889" mass="100928">MVGNLFKAMERREFIKNSALGLAGLSLVRLSENHPTIPLKLLHHTRNGAGGNWGIPWPKSQLKKVSEFTLISGNKQVPVQSWPLAFWPDGSIKWTGHAIASDLDLGAEAQLIQKKSPLEQSIKISEKGESFIVNNGILQIEVPTKGPYLISQIKRNQKTLVQKGSLELRIQDAPSAEEGNTIKTQFYISEVEKVSIESKGPIRTVIKWEGTHLGKERRLPFVVRMYIYSDNDQVRLLHTIIYDADENKEFISGLGIKFEVDFQKEEWHNRHIRFAGEGIFSEAVRGLTGLRRDPGKSIREAQMEGKRTSSDFNPAVGNRLQYIAGFGDYTLSQLNADGFEIKKRTKAGHSWIQSAHGKRSLGTAYLGSPSGGLVLGLRHFWQSYPAQIDIRKATEDVGEMAMWFWAPDAPPMDLRFYHDGMGQDNYPKQLEGLEINYEDYEPGFGTPYGVARTSEVFFQVVDATPSAEELLRFAQAVQDPPIISATPEYMKQAGAFAGAFPVLGKNRKTKELEDQLDFYFQFYKDQVEEHHWYGFWNYGDFMHSYDEDRHVWKYDIGGFAWDNSELSTDIWLWTYFLSTCRSDVYRLAEAMTRHTGEVDVHHIGRFSPLGSRHNVMHWGCSAKQLRISTAANRRYFYYLSGGDERTGDLMREQIEAARTLQSIVPIRKVNPDVPKNTENSVYASLGFGTDWGAIASAWFTEWERTGDPKMKSRLLKSMDSIAAQPKGFFTGLQMMNLDTGEFQIDQSNKVSVSHLNAVFGLPELCYELLQCINHPPFERAWLQYCMLYNASAAEQEKALGESLRRLNLQQGHARLTAYAARKNPALIQRAWEEFYKGEGGFRKTSKEKISIHPPEVLQTRHENPGISTNAVAQWGLAAMQILAFENENR</sequence>
<evidence type="ECO:0000259" key="1">
    <source>
        <dbReference type="Pfam" id="PF19501"/>
    </source>
</evidence>
<keyword evidence="5" id="KW-1185">Reference proteome</keyword>
<dbReference type="STRING" id="649349.Lbys_3557"/>
<evidence type="ECO:0000313" key="5">
    <source>
        <dbReference type="Proteomes" id="UP000007435"/>
    </source>
</evidence>
<dbReference type="Pfam" id="PF19501">
    <property type="entry name" value="PcRGLX_1st"/>
    <property type="match status" value="1"/>
</dbReference>
<reference key="1">
    <citation type="submission" date="2010-11" db="EMBL/GenBank/DDBJ databases">
        <title>The complete genome of Leadbetterella byssophila DSM 17132.</title>
        <authorList>
            <consortium name="US DOE Joint Genome Institute (JGI-PGF)"/>
            <person name="Lucas S."/>
            <person name="Copeland A."/>
            <person name="Lapidus A."/>
            <person name="Glavina del Rio T."/>
            <person name="Dalin E."/>
            <person name="Tice H."/>
            <person name="Bruce D."/>
            <person name="Goodwin L."/>
            <person name="Pitluck S."/>
            <person name="Kyrpides N."/>
            <person name="Mavromatis K."/>
            <person name="Ivanova N."/>
            <person name="Teshima H."/>
            <person name="Brettin T."/>
            <person name="Detter J.C."/>
            <person name="Han C."/>
            <person name="Tapia R."/>
            <person name="Land M."/>
            <person name="Hauser L."/>
            <person name="Markowitz V."/>
            <person name="Cheng J.-F."/>
            <person name="Hugenholtz P."/>
            <person name="Woyke T."/>
            <person name="Wu D."/>
            <person name="Tindall B."/>
            <person name="Pomrenke H.G."/>
            <person name="Brambilla E."/>
            <person name="Klenk H.-P."/>
            <person name="Eisen J.A."/>
        </authorList>
    </citation>
    <scope>NUCLEOTIDE SEQUENCE [LARGE SCALE GENOMIC DNA]</scope>
    <source>
        <strain>DSM 17132</strain>
    </source>
</reference>
<gene>
    <name evidence="4" type="ordered locus">Lbys_3557</name>
</gene>
<dbReference type="InterPro" id="IPR045793">
    <property type="entry name" value="PcRGLX/YetA-like"/>
</dbReference>
<feature type="domain" description="PcRGLX/YetA-like central beta-sandwich" evidence="2">
    <location>
        <begin position="122"/>
        <end position="474"/>
    </location>
</feature>
<reference evidence="4 5" key="2">
    <citation type="journal article" date="2011" name="Stand. Genomic Sci.">
        <title>Complete genome sequence of Leadbetterella byssophila type strain (4M15).</title>
        <authorList>
            <person name="Abt B."/>
            <person name="Teshima H."/>
            <person name="Lucas S."/>
            <person name="Lapidus A."/>
            <person name="Del Rio T.G."/>
            <person name="Nolan M."/>
            <person name="Tice H."/>
            <person name="Cheng J.F."/>
            <person name="Pitluck S."/>
            <person name="Liolios K."/>
            <person name="Pagani I."/>
            <person name="Ivanova N."/>
            <person name="Mavromatis K."/>
            <person name="Pati A."/>
            <person name="Tapia R."/>
            <person name="Han C."/>
            <person name="Goodwin L."/>
            <person name="Chen A."/>
            <person name="Palaniappan K."/>
            <person name="Land M."/>
            <person name="Hauser L."/>
            <person name="Chang Y.J."/>
            <person name="Jeffries C.D."/>
            <person name="Rohde M."/>
            <person name="Goker M."/>
            <person name="Tindall B.J."/>
            <person name="Detter J.C."/>
            <person name="Woyke T."/>
            <person name="Bristow J."/>
            <person name="Eisen J.A."/>
            <person name="Markowitz V."/>
            <person name="Hugenholtz P."/>
            <person name="Klenk H.P."/>
            <person name="Kyrpides N.C."/>
        </authorList>
    </citation>
    <scope>NUCLEOTIDE SEQUENCE [LARGE SCALE GENOMIC DNA]</scope>
    <source>
        <strain evidence="5">DSM 17132 / JCM 16389 / KACC 11308 / NBRC 106382 / 4M15</strain>
    </source>
</reference>
<dbReference type="Pfam" id="PF21346">
    <property type="entry name" value="PcRGLX_3rd"/>
    <property type="match status" value="1"/>
</dbReference>
<accession>E4RZ87</accession>
<dbReference type="AlphaFoldDB" id="E4RZ87"/>
<evidence type="ECO:0000259" key="2">
    <source>
        <dbReference type="Pfam" id="PF21345"/>
    </source>
</evidence>
<dbReference type="InterPro" id="IPR048329">
    <property type="entry name" value="PcRGLX_1st"/>
</dbReference>
<dbReference type="PANTHER" id="PTHR40081:SF1">
    <property type="entry name" value="TAT PATHWAY SIGNAL SEQUENCE DOMAIN PROTEIN"/>
    <property type="match status" value="1"/>
</dbReference>
<protein>
    <recommendedName>
        <fullName evidence="6">Tat pathway signal sequence domain protein</fullName>
    </recommendedName>
</protein>
<evidence type="ECO:0000259" key="3">
    <source>
        <dbReference type="Pfam" id="PF21346"/>
    </source>
</evidence>
<dbReference type="PANTHER" id="PTHR40081">
    <property type="entry name" value="CONCANAVALIN A-LIKE LECTIN/GLUCANASE"/>
    <property type="match status" value="1"/>
</dbReference>
<proteinExistence type="predicted"/>
<dbReference type="EMBL" id="CP002305">
    <property type="protein sequence ID" value="ADQ19205.1"/>
    <property type="molecule type" value="Genomic_DNA"/>
</dbReference>
<dbReference type="eggNOG" id="ENOG502Z86X">
    <property type="taxonomic scope" value="Bacteria"/>
</dbReference>
<feature type="domain" description="PcRGLX/YetA-like N-terminal RIFT barrel" evidence="1">
    <location>
        <begin position="40"/>
        <end position="109"/>
    </location>
</feature>
<dbReference type="KEGG" id="lby:Lbys_3557"/>
<dbReference type="HOGENOM" id="CLU_005777_0_0_10"/>
<dbReference type="Pfam" id="PF21345">
    <property type="entry name" value="PcRGLX_2nd"/>
    <property type="match status" value="1"/>
</dbReference>
<name>E4RZ87_LEAB4</name>
<evidence type="ECO:0000313" key="4">
    <source>
        <dbReference type="EMBL" id="ADQ19205.1"/>
    </source>
</evidence>
<dbReference type="Proteomes" id="UP000007435">
    <property type="component" value="Chromosome"/>
</dbReference>
<dbReference type="InterPro" id="IPR048331">
    <property type="entry name" value="PcRGLX/YetA_3rd"/>
</dbReference>
<feature type="domain" description="PcRGLX/YetA-like C-terminal alpha/alpha toroid" evidence="3">
    <location>
        <begin position="480"/>
        <end position="885"/>
    </location>
</feature>
<organism evidence="4 5">
    <name type="scientific">Leadbetterella byssophila (strain DSM 17132 / JCM 16389 / KACC 11308 / NBRC 106382 / 4M15)</name>
    <dbReference type="NCBI Taxonomy" id="649349"/>
    <lineage>
        <taxon>Bacteria</taxon>
        <taxon>Pseudomonadati</taxon>
        <taxon>Bacteroidota</taxon>
        <taxon>Cytophagia</taxon>
        <taxon>Cytophagales</taxon>
        <taxon>Leadbetterellaceae</taxon>
        <taxon>Leadbetterella</taxon>
    </lineage>
</organism>